<evidence type="ECO:0000256" key="1">
    <source>
        <dbReference type="SAM" id="Coils"/>
    </source>
</evidence>
<name>A0A238YD36_HALVU</name>
<protein>
    <submittedName>
        <fullName evidence="2">Uncharacterized protein</fullName>
    </submittedName>
</protein>
<dbReference type="RefSeq" id="WP_089386049.1">
    <property type="nucleotide sequence ID" value="NZ_FZNQ01000039.1"/>
</dbReference>
<dbReference type="AlphaFoldDB" id="A0A238YD36"/>
<proteinExistence type="predicted"/>
<dbReference type="Proteomes" id="UP000198397">
    <property type="component" value="Unassembled WGS sequence"/>
</dbReference>
<evidence type="ECO:0000313" key="2">
    <source>
        <dbReference type="EMBL" id="SNR69125.1"/>
    </source>
</evidence>
<dbReference type="EMBL" id="FZNQ01000039">
    <property type="protein sequence ID" value="SNR69125.1"/>
    <property type="molecule type" value="Genomic_DNA"/>
</dbReference>
<accession>A0A238YD36</accession>
<sequence>MRMEAPEYRGSYLRYYGNVWGDLPLARDHSGRLEEAIADKTKEIIEFVEELETADEVLQNPARIYDNSDVATLPLSEHPAVESFDLDPVEIGDPVVDDTKITFQNLSAEIDFFGDKTDYQDLLMEILNIKNFELADELKKVRLPEDDSEIPTLINRLQTVRAELETASEDMSELQDELDEFVLDLYGFDEETRELIKERTPTPSNPLDTRVVVTD</sequence>
<feature type="coiled-coil region" evidence="1">
    <location>
        <begin position="157"/>
        <end position="184"/>
    </location>
</feature>
<evidence type="ECO:0000313" key="3">
    <source>
        <dbReference type="Proteomes" id="UP000198397"/>
    </source>
</evidence>
<reference evidence="2 3" key="1">
    <citation type="submission" date="2017-06" db="EMBL/GenBank/DDBJ databases">
        <authorList>
            <person name="Kim H.J."/>
            <person name="Triplett B.A."/>
        </authorList>
    </citation>
    <scope>NUCLEOTIDE SEQUENCE [LARGE SCALE GENOMIC DNA]</scope>
    <source>
        <strain evidence="2 3">DSM 8800</strain>
    </source>
</reference>
<organism evidence="2 3">
    <name type="scientific">Halorubrum vacuolatum</name>
    <name type="common">Natronobacterium vacuolatum</name>
    <dbReference type="NCBI Taxonomy" id="63740"/>
    <lineage>
        <taxon>Archaea</taxon>
        <taxon>Methanobacteriati</taxon>
        <taxon>Methanobacteriota</taxon>
        <taxon>Stenosarchaea group</taxon>
        <taxon>Halobacteria</taxon>
        <taxon>Halobacteriales</taxon>
        <taxon>Haloferacaceae</taxon>
        <taxon>Halorubrum</taxon>
    </lineage>
</organism>
<keyword evidence="3" id="KW-1185">Reference proteome</keyword>
<keyword evidence="1" id="KW-0175">Coiled coil</keyword>
<gene>
    <name evidence="2" type="ORF">SAMN06264855_13912</name>
</gene>